<feature type="domain" description="UvrD-like helicase C-terminal" evidence="16">
    <location>
        <begin position="487"/>
        <end position="783"/>
    </location>
</feature>
<dbReference type="InterPro" id="IPR014152">
    <property type="entry name" value="AddA"/>
</dbReference>
<feature type="domain" description="UvrD-like helicase ATP-binding" evidence="15">
    <location>
        <begin position="2"/>
        <end position="473"/>
    </location>
</feature>
<dbReference type="GO" id="GO:0003690">
    <property type="term" value="F:double-stranded DNA binding"/>
    <property type="evidence" value="ECO:0007669"/>
    <property type="project" value="UniProtKB-UniRule"/>
</dbReference>
<dbReference type="Proteomes" id="UP000187499">
    <property type="component" value="Chromosome"/>
</dbReference>
<dbReference type="SUPFAM" id="SSF52540">
    <property type="entry name" value="P-loop containing nucleoside triphosphate hydrolases"/>
    <property type="match status" value="1"/>
</dbReference>
<dbReference type="PANTHER" id="PTHR11070">
    <property type="entry name" value="UVRD / RECB / PCRA DNA HELICASE FAMILY MEMBER"/>
    <property type="match status" value="1"/>
</dbReference>
<evidence type="ECO:0000313" key="17">
    <source>
        <dbReference type="EMBL" id="APX72809.1"/>
    </source>
</evidence>
<protein>
    <recommendedName>
        <fullName evidence="13">ATP-dependent helicase/nuclease subunit A</fullName>
        <ecNumber evidence="13">3.1.-.-</ecNumber>
        <ecNumber evidence="13">5.6.2.4</ecNumber>
    </recommendedName>
    <alternativeName>
        <fullName evidence="13">ATP-dependent helicase/nuclease AddA</fullName>
    </alternativeName>
    <alternativeName>
        <fullName evidence="13">DNA 3'-5' helicase AddA</fullName>
    </alternativeName>
</protein>
<accession>A0A1P8Q4T5</accession>
<keyword evidence="10 13" id="KW-0413">Isomerase</keyword>
<dbReference type="HAMAP" id="MF_01451">
    <property type="entry name" value="AddA"/>
    <property type="match status" value="1"/>
</dbReference>
<dbReference type="PROSITE" id="PS51198">
    <property type="entry name" value="UVRD_HELICASE_ATP_BIND"/>
    <property type="match status" value="1"/>
</dbReference>
<comment type="subunit">
    <text evidence="13">Heterodimer of AddA and AddB/RexB.</text>
</comment>
<keyword evidence="4 13" id="KW-0378">Hydrolase</keyword>
<dbReference type="GO" id="GO:0043138">
    <property type="term" value="F:3'-5' DNA helicase activity"/>
    <property type="evidence" value="ECO:0007669"/>
    <property type="project" value="UniProtKB-UniRule"/>
</dbReference>
<keyword evidence="1 13" id="KW-0540">Nuclease</keyword>
<keyword evidence="2 13" id="KW-0547">Nucleotide-binding</keyword>
<comment type="catalytic activity">
    <reaction evidence="11 13">
        <text>Couples ATP hydrolysis with the unwinding of duplex DNA by translocating in the 3'-5' direction.</text>
        <dbReference type="EC" id="5.6.2.4"/>
    </reaction>
</comment>
<dbReference type="EC" id="5.6.2.4" evidence="13"/>
<dbReference type="InterPro" id="IPR011604">
    <property type="entry name" value="PDDEXK-like_dom_sf"/>
</dbReference>
<dbReference type="RefSeq" id="WP_076616797.1">
    <property type="nucleotide sequence ID" value="NZ_CP019323.1"/>
</dbReference>
<dbReference type="Gene3D" id="3.40.50.300">
    <property type="entry name" value="P-loop containing nucleotide triphosphate hydrolases"/>
    <property type="match status" value="4"/>
</dbReference>
<evidence type="ECO:0000256" key="2">
    <source>
        <dbReference type="ARBA" id="ARBA00022741"/>
    </source>
</evidence>
<name>A0A1P8Q4T5_9LACO</name>
<dbReference type="GO" id="GO:0016887">
    <property type="term" value="F:ATP hydrolysis activity"/>
    <property type="evidence" value="ECO:0007669"/>
    <property type="project" value="RHEA"/>
</dbReference>
<comment type="function">
    <text evidence="13">The heterodimer acts as both an ATP-dependent DNA helicase and an ATP-dependent, dual-direction single-stranded exonuclease. Recognizes the chi site generating a DNA molecule suitable for the initiation of homologous recombination. The AddA nuclease domain is required for chi fragment generation; this subunit has the helicase and 3' -&gt; 5' nuclease activities.</text>
</comment>
<dbReference type="STRING" id="1847728.BTM29_09710"/>
<keyword evidence="9 13" id="KW-0234">DNA repair</keyword>
<dbReference type="InterPro" id="IPR011335">
    <property type="entry name" value="Restrct_endonuc-II-like"/>
</dbReference>
<dbReference type="Gene3D" id="6.10.250.2380">
    <property type="match status" value="1"/>
</dbReference>
<evidence type="ECO:0000256" key="10">
    <source>
        <dbReference type="ARBA" id="ARBA00023235"/>
    </source>
</evidence>
<proteinExistence type="inferred from homology"/>
<reference evidence="18" key="1">
    <citation type="submission" date="2016-12" db="EMBL/GenBank/DDBJ databases">
        <authorList>
            <person name="Jung M.Y."/>
            <person name="Lee S.H."/>
        </authorList>
    </citation>
    <scope>NUCLEOTIDE SEQUENCE [LARGE SCALE GENOMIC DNA]</scope>
    <source>
        <strain evidence="18">WiKim39</strain>
    </source>
</reference>
<dbReference type="Pfam" id="PF13361">
    <property type="entry name" value="UvrD_C"/>
    <property type="match status" value="1"/>
</dbReference>
<dbReference type="PROSITE" id="PS51217">
    <property type="entry name" value="UVRD_HELICASE_CTER"/>
    <property type="match status" value="1"/>
</dbReference>
<dbReference type="EC" id="3.1.-.-" evidence="13"/>
<dbReference type="OrthoDB" id="9810135at2"/>
<keyword evidence="18" id="KW-1185">Reference proteome</keyword>
<keyword evidence="7 13" id="KW-0067">ATP-binding</keyword>
<dbReference type="GO" id="GO:0005524">
    <property type="term" value="F:ATP binding"/>
    <property type="evidence" value="ECO:0007669"/>
    <property type="project" value="UniProtKB-UniRule"/>
</dbReference>
<evidence type="ECO:0000259" key="15">
    <source>
        <dbReference type="PROSITE" id="PS51198"/>
    </source>
</evidence>
<evidence type="ECO:0000256" key="1">
    <source>
        <dbReference type="ARBA" id="ARBA00022722"/>
    </source>
</evidence>
<evidence type="ECO:0000256" key="3">
    <source>
        <dbReference type="ARBA" id="ARBA00022763"/>
    </source>
</evidence>
<comment type="catalytic activity">
    <reaction evidence="12 13">
        <text>ATP + H2O = ADP + phosphate + H(+)</text>
        <dbReference type="Rhea" id="RHEA:13065"/>
        <dbReference type="ChEBI" id="CHEBI:15377"/>
        <dbReference type="ChEBI" id="CHEBI:15378"/>
        <dbReference type="ChEBI" id="CHEBI:30616"/>
        <dbReference type="ChEBI" id="CHEBI:43474"/>
        <dbReference type="ChEBI" id="CHEBI:456216"/>
        <dbReference type="EC" id="5.6.2.4"/>
    </reaction>
</comment>
<gene>
    <name evidence="13" type="primary">addA</name>
    <name evidence="17" type="ORF">BTM29_09710</name>
</gene>
<dbReference type="PANTHER" id="PTHR11070:SF48">
    <property type="entry name" value="ATP-DEPENDENT HELICASE_NUCLEASE SUBUNIT A"/>
    <property type="match status" value="1"/>
</dbReference>
<dbReference type="InterPro" id="IPR038726">
    <property type="entry name" value="PDDEXK_AddAB-type"/>
</dbReference>
<dbReference type="SUPFAM" id="SSF52980">
    <property type="entry name" value="Restriction endonuclease-like"/>
    <property type="match status" value="1"/>
</dbReference>
<keyword evidence="8 13" id="KW-0238">DNA-binding</keyword>
<dbReference type="GO" id="GO:0005829">
    <property type="term" value="C:cytosol"/>
    <property type="evidence" value="ECO:0007669"/>
    <property type="project" value="TreeGrafter"/>
</dbReference>
<evidence type="ECO:0000313" key="18">
    <source>
        <dbReference type="Proteomes" id="UP000187499"/>
    </source>
</evidence>
<dbReference type="EMBL" id="CP019323">
    <property type="protein sequence ID" value="APX72809.1"/>
    <property type="molecule type" value="Genomic_DNA"/>
</dbReference>
<sequence>MPEWTNDQKKAIFHSGHDILVSAAAGSGKTTILIERIVEMLKQNKSIDNLLVATFTDAAAKEMKDRLVARIKEIINDEEIDHELKRHLQEQIFKIPSANISTLHAFCLSIIKKFYYVIDLDPNFRLLSDDTERSMIQEQAFDNVRNYYYEKDDEDFLNLTENFSNDRSDDGLVEVVFNLYNFAITNSKTDEWLDGLSSNYRVNKPFSESKFYQNYFIPQLSKSLQQIIDESKGAINIANDDQLAVNYVVVFKDLIEQLTNIELNINKVSYDELRQSILDIKLKRAKAIKKADKEGVDTDILESVKATRGLISKQLTTDLINDFFLQNEDGTIETMNLSVKLIEKLVEVEHRFMKEFSKLKLDNHSLDFNDLEHKAVLILTSSVDDKKVALNYYQNKFSEIMIDEYQDVNAMQEDIIQLLSNDDNHIFMVGDIKQSIYGFRQAAPYIFAQKYAEFQKDENPNELINLSMNFRSSGSVDDFINAIFMKIFDKSIGDIDYDDNSKLIEGTNFSKDVDSNNEMYIVSRDKNVNAVTKRQSQIEFAATRIKELVDSKFQIFDNKHQTTRDIKYSDIAILSRTKNNNTDLISYFAKAEIPLMVTDAQNYFQTTELQIMMSMLQIVDNPRQDIPLVAVLRSPIVGLNEEDLAEIRLVDKSDDYLTAMKSYLVKNTDDNLKNKIKTFFIQLETYRDFANKSSIARLIWKIYQETGLLEYVSGMPGGKQRSANLHALYQRASSYEETNLKGLHQFIDFIQRMEKMNKDLAQPNSVEAVDDTVKVMTVHASKGLEFPVVLFLDVSHGFNTSDYIGDTLFDVDLGMGVTVLDTNSRIAIHSMQRSLIAAKKKVSTISEEMRLLYVALTRAKQKIIMIGFEKDPEKLMNSWDQATVQENGVLDEASRLSSKNYQNLVGMSVLDYRDRVNNDSKYVNESAHVTLEIMNEESNSIESVKSDIESSAPQEVSKKFKDTVNKLINFNYKYQESVETTAYQSVSDIKGLFADPDDDNMGDDLLSENGKYIKESFSKPKFLNDTNKVSSAEVGSATHLLLQKINIESIPNEQAFKTLLDTSIAEGTISDQVAKRIDLNSLVKFYQSDLGEIILKNHDDVSREFPFSVLMPAKMLFKNSRNSDYDDERILVHGIIDVVIELEDSIILFDYKTDNVNSKSIHQAIDNYSGQLNLYAQAISAIRHKPVKEKYLYFLKINQAVNLSKNNN</sequence>
<dbReference type="GO" id="GO:0008408">
    <property type="term" value="F:3'-5' exonuclease activity"/>
    <property type="evidence" value="ECO:0007669"/>
    <property type="project" value="UniProtKB-UniRule"/>
</dbReference>
<evidence type="ECO:0000256" key="13">
    <source>
        <dbReference type="HAMAP-Rule" id="MF_01451"/>
    </source>
</evidence>
<dbReference type="InterPro" id="IPR027417">
    <property type="entry name" value="P-loop_NTPase"/>
</dbReference>
<keyword evidence="3 13" id="KW-0227">DNA damage</keyword>
<comment type="cofactor">
    <cofactor evidence="13">
        <name>Mg(2+)</name>
        <dbReference type="ChEBI" id="CHEBI:18420"/>
    </cofactor>
</comment>
<dbReference type="GO" id="GO:0000724">
    <property type="term" value="P:double-strand break repair via homologous recombination"/>
    <property type="evidence" value="ECO:0007669"/>
    <property type="project" value="UniProtKB-UniRule"/>
</dbReference>
<keyword evidence="6 13" id="KW-0269">Exonuclease</keyword>
<evidence type="ECO:0000256" key="12">
    <source>
        <dbReference type="ARBA" id="ARBA00048988"/>
    </source>
</evidence>
<evidence type="ECO:0000256" key="5">
    <source>
        <dbReference type="ARBA" id="ARBA00022806"/>
    </source>
</evidence>
<dbReference type="InterPro" id="IPR014016">
    <property type="entry name" value="UvrD-like_ATP-bd"/>
</dbReference>
<feature type="binding site" evidence="14">
    <location>
        <begin position="23"/>
        <end position="30"/>
    </location>
    <ligand>
        <name>ATP</name>
        <dbReference type="ChEBI" id="CHEBI:30616"/>
    </ligand>
</feature>
<comment type="similarity">
    <text evidence="13">Belongs to the helicase family. AddA subfamily.</text>
</comment>
<evidence type="ECO:0000259" key="16">
    <source>
        <dbReference type="PROSITE" id="PS51217"/>
    </source>
</evidence>
<evidence type="ECO:0000256" key="6">
    <source>
        <dbReference type="ARBA" id="ARBA00022839"/>
    </source>
</evidence>
<evidence type="ECO:0000256" key="4">
    <source>
        <dbReference type="ARBA" id="ARBA00022801"/>
    </source>
</evidence>
<evidence type="ECO:0000256" key="14">
    <source>
        <dbReference type="PROSITE-ProRule" id="PRU00560"/>
    </source>
</evidence>
<dbReference type="InterPro" id="IPR000212">
    <property type="entry name" value="DNA_helicase_UvrD/REP"/>
</dbReference>
<dbReference type="InterPro" id="IPR014017">
    <property type="entry name" value="DNA_helicase_UvrD-like_C"/>
</dbReference>
<evidence type="ECO:0000256" key="8">
    <source>
        <dbReference type="ARBA" id="ARBA00023125"/>
    </source>
</evidence>
<keyword evidence="5 13" id="KW-0347">Helicase</keyword>
<dbReference type="GO" id="GO:0033202">
    <property type="term" value="C:DNA helicase complex"/>
    <property type="evidence" value="ECO:0007669"/>
    <property type="project" value="TreeGrafter"/>
</dbReference>
<dbReference type="AlphaFoldDB" id="A0A1P8Q4T5"/>
<dbReference type="NCBIfam" id="TIGR02785">
    <property type="entry name" value="addA_Gpos"/>
    <property type="match status" value="1"/>
</dbReference>
<dbReference type="Pfam" id="PF00580">
    <property type="entry name" value="UvrD-helicase"/>
    <property type="match status" value="1"/>
</dbReference>
<evidence type="ECO:0000256" key="11">
    <source>
        <dbReference type="ARBA" id="ARBA00034617"/>
    </source>
</evidence>
<dbReference type="Pfam" id="PF12705">
    <property type="entry name" value="PDDEXK_1"/>
    <property type="match status" value="1"/>
</dbReference>
<dbReference type="KEGG" id="lalw:BTM29_09710"/>
<dbReference type="Gene3D" id="3.90.320.10">
    <property type="match status" value="1"/>
</dbReference>
<evidence type="ECO:0000256" key="9">
    <source>
        <dbReference type="ARBA" id="ARBA00023204"/>
    </source>
</evidence>
<organism evidence="17 18">
    <name type="scientific">Companilactobacillus allii</name>
    <dbReference type="NCBI Taxonomy" id="1847728"/>
    <lineage>
        <taxon>Bacteria</taxon>
        <taxon>Bacillati</taxon>
        <taxon>Bacillota</taxon>
        <taxon>Bacilli</taxon>
        <taxon>Lactobacillales</taxon>
        <taxon>Lactobacillaceae</taxon>
        <taxon>Companilactobacillus</taxon>
    </lineage>
</organism>
<evidence type="ECO:0000256" key="7">
    <source>
        <dbReference type="ARBA" id="ARBA00022840"/>
    </source>
</evidence>